<dbReference type="EMBL" id="UGYW01000002">
    <property type="protein sequence ID" value="SUJ27089.1"/>
    <property type="molecule type" value="Genomic_DNA"/>
</dbReference>
<name>A0A380CTT1_SPHSI</name>
<accession>A0A380CTT1</accession>
<sequence>MTPMADSLTYLSKHFRDVHFGGNWTCVNLSDTLQNINWRQATTPVYNLNTIAMLVFHINYYVVAITDVLMGRQLTAQDKFSFDLKPINSEEEWQHLIHKTLQDAENLAVLIENLNHSYLDLEFTDPKYGTYYRNLLGVIEHTHYHLGQISILKKIVIEREIRDKDQHA</sequence>
<evidence type="ECO:0000313" key="2">
    <source>
        <dbReference type="Proteomes" id="UP000254893"/>
    </source>
</evidence>
<gene>
    <name evidence="1" type="ORF">NCTC11388_04092</name>
</gene>
<proteinExistence type="predicted"/>
<dbReference type="Proteomes" id="UP000254893">
    <property type="component" value="Unassembled WGS sequence"/>
</dbReference>
<evidence type="ECO:0008006" key="3">
    <source>
        <dbReference type="Google" id="ProtNLM"/>
    </source>
</evidence>
<protein>
    <recommendedName>
        <fullName evidence="3">DinB superfamily</fullName>
    </recommendedName>
</protein>
<dbReference type="InterPro" id="IPR034660">
    <property type="entry name" value="DinB/YfiT-like"/>
</dbReference>
<evidence type="ECO:0000313" key="1">
    <source>
        <dbReference type="EMBL" id="SUJ27089.1"/>
    </source>
</evidence>
<organism evidence="1 2">
    <name type="scientific">Sphingobacterium spiritivorum</name>
    <name type="common">Flavobacterium spiritivorum</name>
    <dbReference type="NCBI Taxonomy" id="258"/>
    <lineage>
        <taxon>Bacteria</taxon>
        <taxon>Pseudomonadati</taxon>
        <taxon>Bacteroidota</taxon>
        <taxon>Sphingobacteriia</taxon>
        <taxon>Sphingobacteriales</taxon>
        <taxon>Sphingobacteriaceae</taxon>
        <taxon>Sphingobacterium</taxon>
    </lineage>
</organism>
<reference evidence="1 2" key="1">
    <citation type="submission" date="2018-06" db="EMBL/GenBank/DDBJ databases">
        <authorList>
            <consortium name="Pathogen Informatics"/>
            <person name="Doyle S."/>
        </authorList>
    </citation>
    <scope>NUCLEOTIDE SEQUENCE [LARGE SCALE GENOMIC DNA]</scope>
    <source>
        <strain evidence="1 2">NCTC11388</strain>
    </source>
</reference>
<dbReference type="SUPFAM" id="SSF109854">
    <property type="entry name" value="DinB/YfiT-like putative metalloenzymes"/>
    <property type="match status" value="1"/>
</dbReference>
<dbReference type="AlphaFoldDB" id="A0A380CTT1"/>
<dbReference type="Gene3D" id="1.20.120.450">
    <property type="entry name" value="dinb family like domain"/>
    <property type="match status" value="1"/>
</dbReference>